<dbReference type="EMBL" id="LR025742">
    <property type="protein sequence ID" value="VBB13000.1"/>
    <property type="molecule type" value="Genomic_DNA"/>
</dbReference>
<gene>
    <name evidence="1" type="ORF">BSTAB16_3171</name>
</gene>
<dbReference type="AlphaFoldDB" id="A0AAJ5N700"/>
<evidence type="ECO:0000313" key="2">
    <source>
        <dbReference type="Proteomes" id="UP000268684"/>
    </source>
</evidence>
<dbReference type="RefSeq" id="WP_163012857.1">
    <property type="nucleotide sequence ID" value="NZ_LR025742.1"/>
</dbReference>
<reference evidence="1 2" key="1">
    <citation type="submission" date="2017-11" db="EMBL/GenBank/DDBJ databases">
        <authorList>
            <person name="Seth-Smith MB H."/>
        </authorList>
    </citation>
    <scope>NUCLEOTIDE SEQUENCE [LARGE SCALE GENOMIC DNA]</scope>
    <source>
        <strain evidence="1">E</strain>
    </source>
</reference>
<sequence>MEVPKHIRYRRRFSYHPVPSFEKGLHANVLLRRTKLYSYRVGWEFFLVGAQAIQVLTEWNRRTGKSDRLYGELLSEFFLLRRRVWQALPDDPAAFESDDEYGRDLEYVWYSDPWADLDAHLHTLSRLWLDEERPIPLDHPMNLGIAKDDRAGTLARNYAIAAMRYLELAILAAASHSGDRSMQFAMKASHVIDRAVDLTFDVESEAIRKLARRGGKARQKVDPKQQAKVDVYAMWLEWQNNNKAMYETKAKFALAAVKKHEFVLESTQTVERWQRRWEDGKDIPGGD</sequence>
<proteinExistence type="predicted"/>
<protein>
    <submittedName>
        <fullName evidence="1">Uncharacterized protein</fullName>
    </submittedName>
</protein>
<organism evidence="1 2">
    <name type="scientific">Burkholderia stabilis</name>
    <dbReference type="NCBI Taxonomy" id="95485"/>
    <lineage>
        <taxon>Bacteria</taxon>
        <taxon>Pseudomonadati</taxon>
        <taxon>Pseudomonadota</taxon>
        <taxon>Betaproteobacteria</taxon>
        <taxon>Burkholderiales</taxon>
        <taxon>Burkholderiaceae</taxon>
        <taxon>Burkholderia</taxon>
        <taxon>Burkholderia cepacia complex</taxon>
    </lineage>
</organism>
<keyword evidence="2" id="KW-1185">Reference proteome</keyword>
<name>A0AAJ5N700_9BURK</name>
<dbReference type="GeneID" id="71060072"/>
<accession>A0AAJ5N700</accession>
<dbReference type="Proteomes" id="UP000268684">
    <property type="component" value="Chromosome I"/>
</dbReference>
<evidence type="ECO:0000313" key="1">
    <source>
        <dbReference type="EMBL" id="VBB13000.1"/>
    </source>
</evidence>